<sequence>MNYFDCHLLVLFKLWTTGFCCLYKSDQVQTSVDNATFVEFARSAVECTFQCQRLKKTPFYTEDKKCYCLDKVQDSVYTEDVKNGLIYKKAEFSYEERQVQHPSPTTSPTTTTTTTTTTTSTTTTTTTTATTTVTPTTQPQLQTYTMSIRISIYCYDDAGSTCEIYGSLKLNIGNRASNQNIAIWGPVSGSSTVEINERTPKYYSVTKSFQEYEAFQTSNDKISISGTIKESDITGDDTIATFSNVYIYARDVFGVHHSRKKKYGSDWVEVRIIYEK</sequence>
<keyword evidence="2" id="KW-0732">Signal</keyword>
<evidence type="ECO:0000256" key="2">
    <source>
        <dbReference type="SAM" id="SignalP"/>
    </source>
</evidence>
<protein>
    <recommendedName>
        <fullName evidence="5">Cnidarian restricted protein</fullName>
    </recommendedName>
</protein>
<feature type="chain" id="PRO_5029538207" description="Cnidarian restricted protein" evidence="2">
    <location>
        <begin position="21"/>
        <end position="276"/>
    </location>
</feature>
<proteinExistence type="predicted"/>
<feature type="signal peptide" evidence="2">
    <location>
        <begin position="1"/>
        <end position="20"/>
    </location>
</feature>
<dbReference type="GeneID" id="136802489"/>
<name>A0A7M6DK74_9CNID</name>
<organism evidence="3 4">
    <name type="scientific">Clytia hemisphaerica</name>
    <dbReference type="NCBI Taxonomy" id="252671"/>
    <lineage>
        <taxon>Eukaryota</taxon>
        <taxon>Metazoa</taxon>
        <taxon>Cnidaria</taxon>
        <taxon>Hydrozoa</taxon>
        <taxon>Hydroidolina</taxon>
        <taxon>Leptothecata</taxon>
        <taxon>Obeliida</taxon>
        <taxon>Clytiidae</taxon>
        <taxon>Clytia</taxon>
    </lineage>
</organism>
<keyword evidence="4" id="KW-1185">Reference proteome</keyword>
<accession>A0A7M6DK74</accession>
<reference evidence="3" key="1">
    <citation type="submission" date="2021-01" db="UniProtKB">
        <authorList>
            <consortium name="EnsemblMetazoa"/>
        </authorList>
    </citation>
    <scope>IDENTIFICATION</scope>
</reference>
<evidence type="ECO:0008006" key="5">
    <source>
        <dbReference type="Google" id="ProtNLM"/>
    </source>
</evidence>
<feature type="region of interest" description="Disordered" evidence="1">
    <location>
        <begin position="96"/>
        <end position="123"/>
    </location>
</feature>
<dbReference type="AlphaFoldDB" id="A0A7M6DK74"/>
<dbReference type="Proteomes" id="UP000594262">
    <property type="component" value="Unplaced"/>
</dbReference>
<evidence type="ECO:0000313" key="3">
    <source>
        <dbReference type="EnsemblMetazoa" id="CLYHEMP013756.1"/>
    </source>
</evidence>
<dbReference type="RefSeq" id="XP_066915319.1">
    <property type="nucleotide sequence ID" value="XM_067059218.1"/>
</dbReference>
<evidence type="ECO:0000256" key="1">
    <source>
        <dbReference type="SAM" id="MobiDB-lite"/>
    </source>
</evidence>
<evidence type="ECO:0000313" key="4">
    <source>
        <dbReference type="Proteomes" id="UP000594262"/>
    </source>
</evidence>
<dbReference type="EnsemblMetazoa" id="CLYHEMT013756.1">
    <property type="protein sequence ID" value="CLYHEMP013756.1"/>
    <property type="gene ID" value="CLYHEMG013756"/>
</dbReference>
<feature type="compositionally biased region" description="Low complexity" evidence="1">
    <location>
        <begin position="102"/>
        <end position="123"/>
    </location>
</feature>